<organism evidence="1">
    <name type="scientific">bioreactor metagenome</name>
    <dbReference type="NCBI Taxonomy" id="1076179"/>
    <lineage>
        <taxon>unclassified sequences</taxon>
        <taxon>metagenomes</taxon>
        <taxon>ecological metagenomes</taxon>
    </lineage>
</organism>
<comment type="caution">
    <text evidence="1">The sequence shown here is derived from an EMBL/GenBank/DDBJ whole genome shotgun (WGS) entry which is preliminary data.</text>
</comment>
<reference evidence="1" key="1">
    <citation type="submission" date="2019-08" db="EMBL/GenBank/DDBJ databases">
        <authorList>
            <person name="Kucharzyk K."/>
            <person name="Murdoch R.W."/>
            <person name="Higgins S."/>
            <person name="Loffler F."/>
        </authorList>
    </citation>
    <scope>NUCLEOTIDE SEQUENCE</scope>
</reference>
<dbReference type="AlphaFoldDB" id="A0A645FX72"/>
<proteinExistence type="predicted"/>
<evidence type="ECO:0000313" key="1">
    <source>
        <dbReference type="EMBL" id="MPN19117.1"/>
    </source>
</evidence>
<protein>
    <recommendedName>
        <fullName evidence="2">TonB-dependent receptor SusC</fullName>
    </recommendedName>
</protein>
<name>A0A645FX72_9ZZZZ</name>
<accession>A0A645FX72</accession>
<gene>
    <name evidence="1" type="ORF">SDC9_166483</name>
</gene>
<sequence>MYTGVLYQTGFNHNTSLIPGDYRMIDFNSDGVINTQDIIPYQYANYPQNTYGFSFGADYGGIAVSFQFFGAYNVSVKTFNRLEFQNTIPVVYQDLLNRTWTPEYGNKNPDYRAFNTTRNTMIDIYMGSSTLFDASFLRLKTAELSYSIPKKWVNKLSIDKCRIYVNGNNLFFWSDMPFDIEGTNFDYRNYPTTKLMNLGLQVTF</sequence>
<dbReference type="PROSITE" id="PS00018">
    <property type="entry name" value="EF_HAND_1"/>
    <property type="match status" value="1"/>
</dbReference>
<evidence type="ECO:0008006" key="2">
    <source>
        <dbReference type="Google" id="ProtNLM"/>
    </source>
</evidence>
<dbReference type="EMBL" id="VSSQ01066611">
    <property type="protein sequence ID" value="MPN19117.1"/>
    <property type="molecule type" value="Genomic_DNA"/>
</dbReference>
<dbReference type="InterPro" id="IPR018247">
    <property type="entry name" value="EF_Hand_1_Ca_BS"/>
</dbReference>